<comment type="caution">
    <text evidence="3">The sequence shown here is derived from an EMBL/GenBank/DDBJ whole genome shotgun (WGS) entry which is preliminary data.</text>
</comment>
<dbReference type="RefSeq" id="WP_209461339.1">
    <property type="nucleotide sequence ID" value="NZ_CP110224.1"/>
</dbReference>
<dbReference type="Proteomes" id="UP001519345">
    <property type="component" value="Unassembled WGS sequence"/>
</dbReference>
<keyword evidence="3" id="KW-0282">Flagellum</keyword>
<protein>
    <submittedName>
        <fullName evidence="3">Flagellar hook-length control protein FliK</fullName>
    </submittedName>
</protein>
<evidence type="ECO:0000259" key="2">
    <source>
        <dbReference type="Pfam" id="PF02120"/>
    </source>
</evidence>
<keyword evidence="3" id="KW-0966">Cell projection</keyword>
<feature type="compositionally biased region" description="Basic and acidic residues" evidence="1">
    <location>
        <begin position="430"/>
        <end position="443"/>
    </location>
</feature>
<feature type="region of interest" description="Disordered" evidence="1">
    <location>
        <begin position="426"/>
        <end position="476"/>
    </location>
</feature>
<dbReference type="CDD" id="cd17470">
    <property type="entry name" value="T3SS_Flik_C"/>
    <property type="match status" value="1"/>
</dbReference>
<accession>A0ABS4IB32</accession>
<proteinExistence type="predicted"/>
<evidence type="ECO:0000313" key="4">
    <source>
        <dbReference type="Proteomes" id="UP001519345"/>
    </source>
</evidence>
<reference evidence="3 4" key="1">
    <citation type="submission" date="2021-03" db="EMBL/GenBank/DDBJ databases">
        <title>Genomic Encyclopedia of Type Strains, Phase IV (KMG-IV): sequencing the most valuable type-strain genomes for metagenomic binning, comparative biology and taxonomic classification.</title>
        <authorList>
            <person name="Goeker M."/>
        </authorList>
    </citation>
    <scope>NUCLEOTIDE SEQUENCE [LARGE SCALE GENOMIC DNA]</scope>
    <source>
        <strain evidence="3 4">DSM 25609</strain>
    </source>
</reference>
<dbReference type="Pfam" id="PF02120">
    <property type="entry name" value="Flg_hook"/>
    <property type="match status" value="1"/>
</dbReference>
<gene>
    <name evidence="3" type="ORF">J2Z83_000190</name>
</gene>
<feature type="domain" description="Flagellar hook-length control protein-like C-terminal" evidence="2">
    <location>
        <begin position="354"/>
        <end position="429"/>
    </location>
</feature>
<sequence length="476" mass="53745">MRKLNAIGMLFQQGQLSLPSSGNLKQTSGEEGNSSLFQMLLDGEQATEPHITKMKDSSSDNEVMNLDNTPTEMKEHLYNMLMDSDKFGDKAISEDEMGAKWLNLDSVSTEIKELLNNMLMDSDNLEGITITEEGIASKWINLDRLPSEVTDKLFNMINDSDNGVVSLEQFFESGILPTISEEALIDTSAIQKELGGIIAKVETLLSQIETKQDIKRAAPKILDLLQQWTSMQKKSGNSESNILSTMNNKEGTKEQGIWRELVQSFQKRDQLAAKQHYNSDAKVTSSDITKWIGNALDNQAPAERLAGQPNVTNMPITRLEQHAIYLNQTQGSQSAEKQFIEQFQKIMQASKFSTMPNGTNQLSITMRPENLGEMMVRLTQVNGEMTVKILVTSQASKEMLESNMGQLRNIFSPQQVVIEKQELTAQQEQDLQKDKEEKEEQLKDQNNSHYQDQGNDEKDLEDDFETQFQELLNEKV</sequence>
<dbReference type="EMBL" id="JAGGKX010000001">
    <property type="protein sequence ID" value="MBP1968098.1"/>
    <property type="molecule type" value="Genomic_DNA"/>
</dbReference>
<name>A0ABS4IB32_9BACI</name>
<dbReference type="Gene3D" id="3.30.750.140">
    <property type="match status" value="1"/>
</dbReference>
<dbReference type="InterPro" id="IPR038610">
    <property type="entry name" value="FliK-like_C_sf"/>
</dbReference>
<dbReference type="InterPro" id="IPR021136">
    <property type="entry name" value="Flagellar_hook_control-like_C"/>
</dbReference>
<evidence type="ECO:0000313" key="3">
    <source>
        <dbReference type="EMBL" id="MBP1968098.1"/>
    </source>
</evidence>
<keyword evidence="4" id="KW-1185">Reference proteome</keyword>
<organism evidence="3 4">
    <name type="scientific">Virgibacillus natechei</name>
    <dbReference type="NCBI Taxonomy" id="1216297"/>
    <lineage>
        <taxon>Bacteria</taxon>
        <taxon>Bacillati</taxon>
        <taxon>Bacillota</taxon>
        <taxon>Bacilli</taxon>
        <taxon>Bacillales</taxon>
        <taxon>Bacillaceae</taxon>
        <taxon>Virgibacillus</taxon>
    </lineage>
</organism>
<keyword evidence="3" id="KW-0969">Cilium</keyword>
<evidence type="ECO:0000256" key="1">
    <source>
        <dbReference type="SAM" id="MobiDB-lite"/>
    </source>
</evidence>